<dbReference type="AlphaFoldDB" id="A0A1S8CW45"/>
<sequence>MTTTFTLKTLMLLSLSMVSIHSFAYTSHPSHDDHAHQYSRNGHAVEYRPVKVIQVSHESQRDLHNHDLNKHYNKRDFNPQASWKAGYVLPNQYRTKTYQVARYRSHGLQRPARNQQWFKIKGDYVLVNVVNHRIIRMINGR</sequence>
<dbReference type="EMBL" id="MLCN01000008">
    <property type="protein sequence ID" value="ONG41538.1"/>
    <property type="molecule type" value="Genomic_DNA"/>
</dbReference>
<keyword evidence="1" id="KW-0732">Signal</keyword>
<name>A0A1S8CW45_9GAMM</name>
<evidence type="ECO:0000256" key="1">
    <source>
        <dbReference type="SAM" id="SignalP"/>
    </source>
</evidence>
<evidence type="ECO:0008006" key="4">
    <source>
        <dbReference type="Google" id="ProtNLM"/>
    </source>
</evidence>
<proteinExistence type="predicted"/>
<dbReference type="InterPro" id="IPR024572">
    <property type="entry name" value="RcnB"/>
</dbReference>
<feature type="chain" id="PRO_5012526476" description="Nickel/cobalt transporter regulator" evidence="1">
    <location>
        <begin position="25"/>
        <end position="141"/>
    </location>
</feature>
<evidence type="ECO:0000313" key="3">
    <source>
        <dbReference type="Proteomes" id="UP000192132"/>
    </source>
</evidence>
<evidence type="ECO:0000313" key="2">
    <source>
        <dbReference type="EMBL" id="ONG41538.1"/>
    </source>
</evidence>
<comment type="caution">
    <text evidence="2">The sequence shown here is derived from an EMBL/GenBank/DDBJ whole genome shotgun (WGS) entry which is preliminary data.</text>
</comment>
<dbReference type="Gene3D" id="3.10.450.160">
    <property type="entry name" value="inner membrane protein cigr"/>
    <property type="match status" value="1"/>
</dbReference>
<gene>
    <name evidence="2" type="ORF">BKE30_03630</name>
</gene>
<dbReference type="Proteomes" id="UP000192132">
    <property type="component" value="Unassembled WGS sequence"/>
</dbReference>
<accession>A0A1S8CW45</accession>
<protein>
    <recommendedName>
        <fullName evidence="4">Nickel/cobalt transporter regulator</fullName>
    </recommendedName>
</protein>
<dbReference type="Pfam" id="PF11776">
    <property type="entry name" value="RcnB"/>
    <property type="match status" value="1"/>
</dbReference>
<organism evidence="2 3">
    <name type="scientific">Alkanindiges hydrocarboniclasticus</name>
    <dbReference type="NCBI Taxonomy" id="1907941"/>
    <lineage>
        <taxon>Bacteria</taxon>
        <taxon>Pseudomonadati</taxon>
        <taxon>Pseudomonadota</taxon>
        <taxon>Gammaproteobacteria</taxon>
        <taxon>Moraxellales</taxon>
        <taxon>Moraxellaceae</taxon>
        <taxon>Alkanindiges</taxon>
    </lineage>
</organism>
<dbReference type="RefSeq" id="WP_076877295.1">
    <property type="nucleotide sequence ID" value="NZ_MLCN01000008.1"/>
</dbReference>
<feature type="signal peptide" evidence="1">
    <location>
        <begin position="1"/>
        <end position="24"/>
    </location>
</feature>
<keyword evidence="3" id="KW-1185">Reference proteome</keyword>
<reference evidence="2 3" key="1">
    <citation type="submission" date="2016-10" db="EMBL/GenBank/DDBJ databases">
        <title>Draft Genome sequence of Alkanindiges sp. strain H1.</title>
        <authorList>
            <person name="Subhash Y."/>
            <person name="Lee S."/>
        </authorList>
    </citation>
    <scope>NUCLEOTIDE SEQUENCE [LARGE SCALE GENOMIC DNA]</scope>
    <source>
        <strain evidence="2 3">H1</strain>
    </source>
</reference>